<keyword evidence="2" id="KW-1185">Reference proteome</keyword>
<organism evidence="1 2">
    <name type="scientific">Pluteus cervinus</name>
    <dbReference type="NCBI Taxonomy" id="181527"/>
    <lineage>
        <taxon>Eukaryota</taxon>
        <taxon>Fungi</taxon>
        <taxon>Dikarya</taxon>
        <taxon>Basidiomycota</taxon>
        <taxon>Agaricomycotina</taxon>
        <taxon>Agaricomycetes</taxon>
        <taxon>Agaricomycetidae</taxon>
        <taxon>Agaricales</taxon>
        <taxon>Pluteineae</taxon>
        <taxon>Pluteaceae</taxon>
        <taxon>Pluteus</taxon>
    </lineage>
</organism>
<protein>
    <submittedName>
        <fullName evidence="1">Uncharacterized protein</fullName>
    </submittedName>
</protein>
<accession>A0ACD3B363</accession>
<name>A0ACD3B363_9AGAR</name>
<dbReference type="Proteomes" id="UP000308600">
    <property type="component" value="Unassembled WGS sequence"/>
</dbReference>
<sequence length="81" mass="9548">MARVSIDVSKEDFFLYLIAILIPPLPVFAKRGFESPFWINLILCVLLWLPAIIHSWYVISRGTQSRWNIFKRRSETQRLLG</sequence>
<evidence type="ECO:0000313" key="2">
    <source>
        <dbReference type="Proteomes" id="UP000308600"/>
    </source>
</evidence>
<dbReference type="EMBL" id="ML208286">
    <property type="protein sequence ID" value="TFK72317.1"/>
    <property type="molecule type" value="Genomic_DNA"/>
</dbReference>
<gene>
    <name evidence="1" type="ORF">BDN72DRAFT_836281</name>
</gene>
<proteinExistence type="predicted"/>
<evidence type="ECO:0000313" key="1">
    <source>
        <dbReference type="EMBL" id="TFK72317.1"/>
    </source>
</evidence>
<reference evidence="1 2" key="1">
    <citation type="journal article" date="2019" name="Nat. Ecol. Evol.">
        <title>Megaphylogeny resolves global patterns of mushroom evolution.</title>
        <authorList>
            <person name="Varga T."/>
            <person name="Krizsan K."/>
            <person name="Foldi C."/>
            <person name="Dima B."/>
            <person name="Sanchez-Garcia M."/>
            <person name="Sanchez-Ramirez S."/>
            <person name="Szollosi G.J."/>
            <person name="Szarkandi J.G."/>
            <person name="Papp V."/>
            <person name="Albert L."/>
            <person name="Andreopoulos W."/>
            <person name="Angelini C."/>
            <person name="Antonin V."/>
            <person name="Barry K.W."/>
            <person name="Bougher N.L."/>
            <person name="Buchanan P."/>
            <person name="Buyck B."/>
            <person name="Bense V."/>
            <person name="Catcheside P."/>
            <person name="Chovatia M."/>
            <person name="Cooper J."/>
            <person name="Damon W."/>
            <person name="Desjardin D."/>
            <person name="Finy P."/>
            <person name="Geml J."/>
            <person name="Haridas S."/>
            <person name="Hughes K."/>
            <person name="Justo A."/>
            <person name="Karasinski D."/>
            <person name="Kautmanova I."/>
            <person name="Kiss B."/>
            <person name="Kocsube S."/>
            <person name="Kotiranta H."/>
            <person name="LaButti K.M."/>
            <person name="Lechner B.E."/>
            <person name="Liimatainen K."/>
            <person name="Lipzen A."/>
            <person name="Lukacs Z."/>
            <person name="Mihaltcheva S."/>
            <person name="Morgado L.N."/>
            <person name="Niskanen T."/>
            <person name="Noordeloos M.E."/>
            <person name="Ohm R.A."/>
            <person name="Ortiz-Santana B."/>
            <person name="Ovrebo C."/>
            <person name="Racz N."/>
            <person name="Riley R."/>
            <person name="Savchenko A."/>
            <person name="Shiryaev A."/>
            <person name="Soop K."/>
            <person name="Spirin V."/>
            <person name="Szebenyi C."/>
            <person name="Tomsovsky M."/>
            <person name="Tulloss R.E."/>
            <person name="Uehling J."/>
            <person name="Grigoriev I.V."/>
            <person name="Vagvolgyi C."/>
            <person name="Papp T."/>
            <person name="Martin F.M."/>
            <person name="Miettinen O."/>
            <person name="Hibbett D.S."/>
            <person name="Nagy L.G."/>
        </authorList>
    </citation>
    <scope>NUCLEOTIDE SEQUENCE [LARGE SCALE GENOMIC DNA]</scope>
    <source>
        <strain evidence="1 2">NL-1719</strain>
    </source>
</reference>